<reference evidence="3 4" key="1">
    <citation type="journal article" date="2022" name="ISME Commun">
        <title>Vulcanimicrobium alpinus gen. nov. sp. nov., the first cultivated representative of the candidate phylum 'Eremiobacterota', is a metabolically versatile aerobic anoxygenic phototroph.</title>
        <authorList>
            <person name="Yabe S."/>
            <person name="Muto K."/>
            <person name="Abe K."/>
            <person name="Yokota A."/>
            <person name="Staudigel H."/>
            <person name="Tebo B.M."/>
        </authorList>
    </citation>
    <scope>NUCLEOTIDE SEQUENCE [LARGE SCALE GENOMIC DNA]</scope>
    <source>
        <strain evidence="3 4">WC8-2</strain>
    </source>
</reference>
<dbReference type="EMBL" id="AP025523">
    <property type="protein sequence ID" value="BDE05378.1"/>
    <property type="molecule type" value="Genomic_DNA"/>
</dbReference>
<dbReference type="Proteomes" id="UP001317532">
    <property type="component" value="Chromosome"/>
</dbReference>
<keyword evidence="1" id="KW-0808">Transferase</keyword>
<evidence type="ECO:0000259" key="2">
    <source>
        <dbReference type="Pfam" id="PF12804"/>
    </source>
</evidence>
<dbReference type="PANTHER" id="PTHR19136:SF81">
    <property type="entry name" value="MOLYBDENUM COFACTOR GUANYLYLTRANSFERASE"/>
    <property type="match status" value="1"/>
</dbReference>
<keyword evidence="4" id="KW-1185">Reference proteome</keyword>
<dbReference type="InterPro" id="IPR029044">
    <property type="entry name" value="Nucleotide-diphossugar_trans"/>
</dbReference>
<dbReference type="SUPFAM" id="SSF53448">
    <property type="entry name" value="Nucleotide-diphospho-sugar transferases"/>
    <property type="match status" value="1"/>
</dbReference>
<dbReference type="GO" id="GO:0016779">
    <property type="term" value="F:nucleotidyltransferase activity"/>
    <property type="evidence" value="ECO:0007669"/>
    <property type="project" value="UniProtKB-ARBA"/>
</dbReference>
<feature type="domain" description="MobA-like NTP transferase" evidence="2">
    <location>
        <begin position="5"/>
        <end position="135"/>
    </location>
</feature>
<gene>
    <name evidence="3" type="ORF">WPS_06540</name>
</gene>
<evidence type="ECO:0000313" key="4">
    <source>
        <dbReference type="Proteomes" id="UP001317532"/>
    </source>
</evidence>
<evidence type="ECO:0000313" key="3">
    <source>
        <dbReference type="EMBL" id="BDE05378.1"/>
    </source>
</evidence>
<evidence type="ECO:0000256" key="1">
    <source>
        <dbReference type="ARBA" id="ARBA00022679"/>
    </source>
</evidence>
<proteinExistence type="predicted"/>
<dbReference type="KEGG" id="vab:WPS_06540"/>
<organism evidence="3 4">
    <name type="scientific">Vulcanimicrobium alpinum</name>
    <dbReference type="NCBI Taxonomy" id="3016050"/>
    <lineage>
        <taxon>Bacteria</taxon>
        <taxon>Bacillati</taxon>
        <taxon>Vulcanimicrobiota</taxon>
        <taxon>Vulcanimicrobiia</taxon>
        <taxon>Vulcanimicrobiales</taxon>
        <taxon>Vulcanimicrobiaceae</taxon>
        <taxon>Vulcanimicrobium</taxon>
    </lineage>
</organism>
<sequence>MALDAVVLAGGPPDAVAALEPGAANKAFVRVGGVPLVARTIEGLRASSRIDRIVVVAPPSAAAHPALACASEVRGDGARIIESLRSGMAGFTENAMVVVAASDLPALDAGAVDEFVDAAVARDLDVAYACLERRYHLDRYPEFPHTWARMREGRFCGGGIVALRPAVLPRLSMVLDALGDARKSPLRLAGLFGWDMLARFAVGRLSIADAEARASRLLGARVGAVRCTHAEIALNVDRAADVALVNARFAAAAG</sequence>
<protein>
    <recommendedName>
        <fullName evidence="2">MobA-like NTP transferase domain-containing protein</fullName>
    </recommendedName>
</protein>
<dbReference type="PANTHER" id="PTHR19136">
    <property type="entry name" value="MOLYBDENUM COFACTOR GUANYLYLTRANSFERASE"/>
    <property type="match status" value="1"/>
</dbReference>
<accession>A0AAN1XW72</accession>
<dbReference type="InterPro" id="IPR025877">
    <property type="entry name" value="MobA-like_NTP_Trfase"/>
</dbReference>
<dbReference type="Pfam" id="PF12804">
    <property type="entry name" value="NTP_transf_3"/>
    <property type="match status" value="1"/>
</dbReference>
<dbReference type="RefSeq" id="WP_317996425.1">
    <property type="nucleotide sequence ID" value="NZ_AP025523.1"/>
</dbReference>
<name>A0AAN1XW72_UNVUL</name>
<dbReference type="Gene3D" id="3.90.550.10">
    <property type="entry name" value="Spore Coat Polysaccharide Biosynthesis Protein SpsA, Chain A"/>
    <property type="match status" value="1"/>
</dbReference>
<dbReference type="AlphaFoldDB" id="A0AAN1XW72"/>